<keyword evidence="3" id="KW-1185">Reference proteome</keyword>
<gene>
    <name evidence="2" type="ORF">AB0T83_06700</name>
</gene>
<proteinExistence type="predicted"/>
<accession>A0ABV3L4K3</accession>
<organism evidence="2 3">
    <name type="scientific">Meridianimarinicoccus marinus</name>
    <dbReference type="NCBI Taxonomy" id="3231483"/>
    <lineage>
        <taxon>Bacteria</taxon>
        <taxon>Pseudomonadati</taxon>
        <taxon>Pseudomonadota</taxon>
        <taxon>Alphaproteobacteria</taxon>
        <taxon>Rhodobacterales</taxon>
        <taxon>Paracoccaceae</taxon>
        <taxon>Meridianimarinicoccus</taxon>
    </lineage>
</organism>
<dbReference type="EMBL" id="JBFBVU010000006">
    <property type="protein sequence ID" value="MEV8466471.1"/>
    <property type="molecule type" value="Genomic_DNA"/>
</dbReference>
<comment type="caution">
    <text evidence="2">The sequence shown here is derived from an EMBL/GenBank/DDBJ whole genome shotgun (WGS) entry which is preliminary data.</text>
</comment>
<feature type="transmembrane region" description="Helical" evidence="1">
    <location>
        <begin position="43"/>
        <end position="61"/>
    </location>
</feature>
<reference evidence="2 3" key="1">
    <citation type="submission" date="2024-07" db="EMBL/GenBank/DDBJ databases">
        <authorList>
            <person name="Kang M."/>
        </authorList>
    </citation>
    <scope>NUCLEOTIDE SEQUENCE [LARGE SCALE GENOMIC DNA]</scope>
    <source>
        <strain evidence="2 3">DFM31</strain>
    </source>
</reference>
<sequence>MALSYKARRRWSLVILLLGMPAYVVAVVTVLNLLGRPPFVVELLVYVLLGLLWAIPFRFVFRGIGKPDPDAEAGEGDKSP</sequence>
<keyword evidence="1" id="KW-1133">Transmembrane helix</keyword>
<protein>
    <submittedName>
        <fullName evidence="2">DUF2842 domain-containing protein</fullName>
    </submittedName>
</protein>
<evidence type="ECO:0000256" key="1">
    <source>
        <dbReference type="SAM" id="Phobius"/>
    </source>
</evidence>
<dbReference type="Pfam" id="PF11003">
    <property type="entry name" value="DUF2842"/>
    <property type="match status" value="1"/>
</dbReference>
<keyword evidence="1" id="KW-0812">Transmembrane</keyword>
<name>A0ABV3L4K3_9RHOB</name>
<evidence type="ECO:0000313" key="3">
    <source>
        <dbReference type="Proteomes" id="UP001553161"/>
    </source>
</evidence>
<keyword evidence="1" id="KW-0472">Membrane</keyword>
<dbReference type="RefSeq" id="WP_366192271.1">
    <property type="nucleotide sequence ID" value="NZ_JBFBVU010000006.1"/>
</dbReference>
<dbReference type="InterPro" id="IPR021265">
    <property type="entry name" value="DUF2842"/>
</dbReference>
<evidence type="ECO:0000313" key="2">
    <source>
        <dbReference type="EMBL" id="MEV8466471.1"/>
    </source>
</evidence>
<dbReference type="Proteomes" id="UP001553161">
    <property type="component" value="Unassembled WGS sequence"/>
</dbReference>
<feature type="transmembrane region" description="Helical" evidence="1">
    <location>
        <begin position="12"/>
        <end position="31"/>
    </location>
</feature>